<dbReference type="GeneID" id="72064142"/>
<dbReference type="RefSeq" id="XP_047839151.1">
    <property type="nucleotide sequence ID" value="XM_047983181.1"/>
</dbReference>
<feature type="region of interest" description="Disordered" evidence="1">
    <location>
        <begin position="30"/>
        <end position="87"/>
    </location>
</feature>
<dbReference type="InterPro" id="IPR054293">
    <property type="entry name" value="DUF7029"/>
</dbReference>
<dbReference type="Proteomes" id="UP000829364">
    <property type="component" value="Chromosome 2"/>
</dbReference>
<feature type="region of interest" description="Disordered" evidence="1">
    <location>
        <begin position="385"/>
        <end position="440"/>
    </location>
</feature>
<keyword evidence="2" id="KW-0732">Signal</keyword>
<dbReference type="EMBL" id="CP086355">
    <property type="protein sequence ID" value="UNI15670.1"/>
    <property type="molecule type" value="Genomic_DNA"/>
</dbReference>
<keyword evidence="5" id="KW-1185">Reference proteome</keyword>
<evidence type="ECO:0000256" key="1">
    <source>
        <dbReference type="SAM" id="MobiDB-lite"/>
    </source>
</evidence>
<dbReference type="OrthoDB" id="160645at2759"/>
<evidence type="ECO:0000313" key="5">
    <source>
        <dbReference type="Proteomes" id="UP000829364"/>
    </source>
</evidence>
<accession>A0A9Q8Q9T2</accession>
<feature type="compositionally biased region" description="Basic and acidic residues" evidence="1">
    <location>
        <begin position="402"/>
        <end position="419"/>
    </location>
</feature>
<gene>
    <name evidence="4" type="ORF">JDV02_002181</name>
</gene>
<protein>
    <recommendedName>
        <fullName evidence="3">DUF7029 domain-containing protein</fullName>
    </recommendedName>
</protein>
<feature type="domain" description="DUF7029" evidence="3">
    <location>
        <begin position="191"/>
        <end position="289"/>
    </location>
</feature>
<feature type="signal peptide" evidence="2">
    <location>
        <begin position="1"/>
        <end position="22"/>
    </location>
</feature>
<organism evidence="4 5">
    <name type="scientific">Purpureocillium takamizusanense</name>
    <dbReference type="NCBI Taxonomy" id="2060973"/>
    <lineage>
        <taxon>Eukaryota</taxon>
        <taxon>Fungi</taxon>
        <taxon>Dikarya</taxon>
        <taxon>Ascomycota</taxon>
        <taxon>Pezizomycotina</taxon>
        <taxon>Sordariomycetes</taxon>
        <taxon>Hypocreomycetidae</taxon>
        <taxon>Hypocreales</taxon>
        <taxon>Ophiocordycipitaceae</taxon>
        <taxon>Purpureocillium</taxon>
    </lineage>
</organism>
<feature type="compositionally biased region" description="Low complexity" evidence="1">
    <location>
        <begin position="35"/>
        <end position="53"/>
    </location>
</feature>
<evidence type="ECO:0000313" key="4">
    <source>
        <dbReference type="EMBL" id="UNI15670.1"/>
    </source>
</evidence>
<feature type="compositionally biased region" description="Basic and acidic residues" evidence="1">
    <location>
        <begin position="429"/>
        <end position="440"/>
    </location>
</feature>
<dbReference type="AlphaFoldDB" id="A0A9Q8Q9T2"/>
<dbReference type="KEGG" id="ptkz:JDV02_002181"/>
<dbReference type="Pfam" id="PF22974">
    <property type="entry name" value="DUF7029"/>
    <property type="match status" value="1"/>
</dbReference>
<feature type="chain" id="PRO_5040389177" description="DUF7029 domain-containing protein" evidence="2">
    <location>
        <begin position="23"/>
        <end position="934"/>
    </location>
</feature>
<feature type="compositionally biased region" description="Polar residues" evidence="1">
    <location>
        <begin position="54"/>
        <end position="78"/>
    </location>
</feature>
<proteinExistence type="predicted"/>
<reference evidence="4" key="1">
    <citation type="submission" date="2021-11" db="EMBL/GenBank/DDBJ databases">
        <title>Purpureocillium_takamizusanense_genome.</title>
        <authorList>
            <person name="Nguyen N.-H."/>
        </authorList>
    </citation>
    <scope>NUCLEOTIDE SEQUENCE</scope>
    <source>
        <strain evidence="4">PT3</strain>
    </source>
</reference>
<evidence type="ECO:0000259" key="3">
    <source>
        <dbReference type="Pfam" id="PF22974"/>
    </source>
</evidence>
<name>A0A9Q8Q9T2_9HYPO</name>
<evidence type="ECO:0000256" key="2">
    <source>
        <dbReference type="SAM" id="SignalP"/>
    </source>
</evidence>
<sequence length="934" mass="100183">MGRIMLLEALVGLLAAAASVAALPTQDAHVQPTLSPSLSSSSSSSSSSSISSSDVTTTDSRTMPSLSVASTRSPTPHTSVGRLSYPHRYSNSTSSVTVASVTVTSTKTVCKSRRPRKTKTKTTTITAATATRTATFYSAAPTKTLTPNVHWKHDTKKVTNVIPIPDSKGSELYYGPPDQSKKGPFAFIKYNFTLPSVNLDHSAHVKVEYDQKSGLRVTFTKEDAFRHASETWNPTDEGLVLIAYAEGCQAYKSGERCFFNATSLAVNHQDMTIDVSCKAHKPDDLIHSAEARWGMWEPSEALGPKSGKPLGQCKAAADEASRAFLQHISPDRSLKCAHGLHSRSVWSWIGTNVIAPVVDAAKGIIKGLSLDREFDKTFDFKLPNVEEKDGSENGPKVVDGIAENKPKAVEGTVENKAKDVGGSGEDNEKEANGGESKAADLVDASTKKAVSPWGNAILLDAIGPEESPYLSLYCVDCGVTGSAKLAGHLQWVPFKGFTKGEIGLHVVAKAGLKVGIDARYTFQKDVTHELCDVGLPALSFGVVTIGPSVSLGVHANLTAQASGQLLAGAEVGLQDAYVVLDLVNRTRNSVGGWKPYFKPVFQAHGEVMVEASLGLPMGIHCGVKVESLEERVSFIDEPSIILDARGAVHAELNADGTIDAGFNNTDGCRGISARLSWRNKLEADVPFMKMKYTLADTGAEPLTKFCLGRSGKTLQRRAIGHVPRPMNATSSSVSLGWVKTEPEQPFIDGNGLELGALMNPDRTVKVLSCGDGNMYAVRSNDTHSGCSDQWATQPDNTVVSDGARRMMYYSNDTMSELGVSKLGVGKCDDLPDDGDAPVWTALVAYHDETTTTATTTTTTPTRYIAADPYKRVFYPIVCNFSNKNGSQVFLVDQPGKGIERMQSNRDIDAVTSFKVSECRALVLSPGRQERSCTP</sequence>